<organism evidence="3 4">
    <name type="scientific">Polaribacter ponticola</name>
    <dbReference type="NCBI Taxonomy" id="2978475"/>
    <lineage>
        <taxon>Bacteria</taxon>
        <taxon>Pseudomonadati</taxon>
        <taxon>Bacteroidota</taxon>
        <taxon>Flavobacteriia</taxon>
        <taxon>Flavobacteriales</taxon>
        <taxon>Flavobacteriaceae</taxon>
    </lineage>
</organism>
<name>A0ABT5S6V7_9FLAO</name>
<evidence type="ECO:0000313" key="4">
    <source>
        <dbReference type="Proteomes" id="UP001151478"/>
    </source>
</evidence>
<feature type="transmembrane region" description="Helical" evidence="1">
    <location>
        <begin position="93"/>
        <end position="114"/>
    </location>
</feature>
<reference evidence="3" key="1">
    <citation type="submission" date="2023-02" db="EMBL/GenBank/DDBJ databases">
        <title>Polaribacter ponticola sp. nov., isolated from seawater.</title>
        <authorList>
            <person name="Baek J.H."/>
            <person name="Kim J.M."/>
            <person name="Choi D.G."/>
            <person name="Jeon C.O."/>
        </authorList>
    </citation>
    <scope>NUCLEOTIDE SEQUENCE</scope>
    <source>
        <strain evidence="3">MSW5</strain>
    </source>
</reference>
<keyword evidence="1" id="KW-1133">Transmembrane helix</keyword>
<dbReference type="Proteomes" id="UP001151478">
    <property type="component" value="Unassembled WGS sequence"/>
</dbReference>
<feature type="transmembrane region" description="Helical" evidence="1">
    <location>
        <begin position="129"/>
        <end position="147"/>
    </location>
</feature>
<gene>
    <name evidence="3" type="ORF">N5A56_005060</name>
</gene>
<comment type="caution">
    <text evidence="3">The sequence shown here is derived from an EMBL/GenBank/DDBJ whole genome shotgun (WGS) entry which is preliminary data.</text>
</comment>
<evidence type="ECO:0000256" key="1">
    <source>
        <dbReference type="SAM" id="Phobius"/>
    </source>
</evidence>
<protein>
    <submittedName>
        <fullName evidence="3">Type II CAAX endopeptidase family protein</fullName>
    </submittedName>
</protein>
<keyword evidence="1" id="KW-0472">Membrane</keyword>
<dbReference type="InterPro" id="IPR003675">
    <property type="entry name" value="Rce1/LyrA-like_dom"/>
</dbReference>
<keyword evidence="4" id="KW-1185">Reference proteome</keyword>
<dbReference type="RefSeq" id="WP_265724506.1">
    <property type="nucleotide sequence ID" value="NZ_JAOSLC020000003.1"/>
</dbReference>
<dbReference type="EMBL" id="JAOSLC020000003">
    <property type="protein sequence ID" value="MDD7913826.1"/>
    <property type="molecule type" value="Genomic_DNA"/>
</dbReference>
<sequence length="285" mass="32631">MNNIGIKMNTIGRIFLFIISYFIIVGIFQYVGSLIAGVDFTNLDYEETSKQLLIVGFFDLFGTFLVILLFMKFVEKKEFISLGFQTKNRFNEFIFGIILGLIIMLIGYLLLIYLKEIFFLNVNFDFKELIISIMLFTIVAIVEETLLRGYVLRNLMSSFNKYTALITSSILFSVMHSFNPNVDLFSLFNLFLAGIVLGLSYIHTKNLWFPIAMHLSWNLFQTLFGFNVSGKDTYSIIEFKIKEGNLINGGAFGFEGSYLSIIAEIITIIGIGIYYSRKITNHNTV</sequence>
<evidence type="ECO:0000313" key="3">
    <source>
        <dbReference type="EMBL" id="MDD7913826.1"/>
    </source>
</evidence>
<proteinExistence type="predicted"/>
<feature type="transmembrane region" description="Helical" evidence="1">
    <location>
        <begin position="256"/>
        <end position="275"/>
    </location>
</feature>
<feature type="transmembrane region" description="Helical" evidence="1">
    <location>
        <begin position="184"/>
        <end position="202"/>
    </location>
</feature>
<dbReference type="PANTHER" id="PTHR39430">
    <property type="entry name" value="MEMBRANE-ASSOCIATED PROTEASE-RELATED"/>
    <property type="match status" value="1"/>
</dbReference>
<accession>A0ABT5S6V7</accession>
<dbReference type="Pfam" id="PF02517">
    <property type="entry name" value="Rce1-like"/>
    <property type="match status" value="1"/>
</dbReference>
<feature type="transmembrane region" description="Helical" evidence="1">
    <location>
        <begin position="52"/>
        <end position="73"/>
    </location>
</feature>
<feature type="domain" description="CAAX prenyl protease 2/Lysostaphin resistance protein A-like" evidence="2">
    <location>
        <begin position="128"/>
        <end position="220"/>
    </location>
</feature>
<dbReference type="PANTHER" id="PTHR39430:SF1">
    <property type="entry name" value="PROTEASE"/>
    <property type="match status" value="1"/>
</dbReference>
<evidence type="ECO:0000259" key="2">
    <source>
        <dbReference type="Pfam" id="PF02517"/>
    </source>
</evidence>
<feature type="transmembrane region" description="Helical" evidence="1">
    <location>
        <begin position="12"/>
        <end position="32"/>
    </location>
</feature>
<keyword evidence="1" id="KW-0812">Transmembrane</keyword>